<accession>A0A0V0H228</accession>
<sequence>MQKLTYPQLHQYFLSKWNFTPTSFCNRFRFLGYSNNKINSASSSPFSWRGGSKMVKWERWGPEW</sequence>
<proteinExistence type="predicted"/>
<dbReference type="AlphaFoldDB" id="A0A0V0H228"/>
<name>A0A0V0H228_SOLCH</name>
<reference evidence="1" key="1">
    <citation type="submission" date="2015-12" db="EMBL/GenBank/DDBJ databases">
        <title>Gene expression during late stages of embryo sac development: a critical building block for successful pollen-pistil interactions.</title>
        <authorList>
            <person name="Liu Y."/>
            <person name="Joly V."/>
            <person name="Sabar M."/>
            <person name="Matton D.P."/>
        </authorList>
    </citation>
    <scope>NUCLEOTIDE SEQUENCE</scope>
</reference>
<dbReference type="EMBL" id="GEDG01027908">
    <property type="protein sequence ID" value="JAP13526.1"/>
    <property type="molecule type" value="Transcribed_RNA"/>
</dbReference>
<evidence type="ECO:0000313" key="1">
    <source>
        <dbReference type="EMBL" id="JAP13526.1"/>
    </source>
</evidence>
<protein>
    <submittedName>
        <fullName evidence="1">Putative ovule protein</fullName>
    </submittedName>
</protein>
<organism evidence="1">
    <name type="scientific">Solanum chacoense</name>
    <name type="common">Chaco potato</name>
    <dbReference type="NCBI Taxonomy" id="4108"/>
    <lineage>
        <taxon>Eukaryota</taxon>
        <taxon>Viridiplantae</taxon>
        <taxon>Streptophyta</taxon>
        <taxon>Embryophyta</taxon>
        <taxon>Tracheophyta</taxon>
        <taxon>Spermatophyta</taxon>
        <taxon>Magnoliopsida</taxon>
        <taxon>eudicotyledons</taxon>
        <taxon>Gunneridae</taxon>
        <taxon>Pentapetalae</taxon>
        <taxon>asterids</taxon>
        <taxon>lamiids</taxon>
        <taxon>Solanales</taxon>
        <taxon>Solanaceae</taxon>
        <taxon>Solanoideae</taxon>
        <taxon>Solaneae</taxon>
        <taxon>Solanum</taxon>
    </lineage>
</organism>